<dbReference type="InterPro" id="IPR050361">
    <property type="entry name" value="MPP/UQCRC_Complex"/>
</dbReference>
<dbReference type="InterPro" id="IPR007863">
    <property type="entry name" value="Peptidase_M16_C"/>
</dbReference>
<dbReference type="SUPFAM" id="SSF63411">
    <property type="entry name" value="LuxS/MPP-like metallohydrolase"/>
    <property type="match status" value="2"/>
</dbReference>
<dbReference type="RefSeq" id="WP_003697955.1">
    <property type="nucleotide sequence ID" value="NZ_AFYE01000067.1"/>
</dbReference>
<dbReference type="InterPro" id="IPR011249">
    <property type="entry name" value="Metalloenz_LuxS/M16"/>
</dbReference>
<dbReference type="EMBL" id="ACGS02000023">
    <property type="protein sequence ID" value="EFZ35449.1"/>
    <property type="molecule type" value="Genomic_DNA"/>
</dbReference>
<evidence type="ECO:0000313" key="3">
    <source>
        <dbReference type="Proteomes" id="UP000004099"/>
    </source>
</evidence>
<sequence>MQISITDGVDLILIPTQQFKTNRIVVSFMTELADVRSLSIRTLLSNLLETSSSDFPTQSKTALELSKMYGAGFGTTVNRHGNIHMINFVFNCIDDKFLENPVGLVDAGFTFLKKMILNPLAEDGEFDQETFLRQKQNLIAYVNSIRDNKQSYASLKLQEGYFNEATQKSPVFGSAEELEKLTSKDVYDAYLEMIKNDRIQILVSGDIDENLAAERSKDFNFAGRKPGYFDLNYAQPLKKTVSENVEKQKLNQSKLDLGYRLDVPYRSKLHYAALIFNGLFGGSPLSKLFVNVREKESLAYYASSSFDPYRQFLMVQTGIQSANKEHVIQLIADQLKTLAIGDFEDVLVENVKSSLINNFESRLDNQMTAVNRAQNDILTGTYVSNEDWIRNVLSVSKAEIMEVASKVKLQNIYFLDGANNC</sequence>
<evidence type="ECO:0000259" key="1">
    <source>
        <dbReference type="Pfam" id="PF05193"/>
    </source>
</evidence>
<dbReference type="Proteomes" id="UP000004099">
    <property type="component" value="Unassembled WGS sequence"/>
</dbReference>
<proteinExistence type="predicted"/>
<dbReference type="GO" id="GO:0016787">
    <property type="term" value="F:hydrolase activity"/>
    <property type="evidence" value="ECO:0007669"/>
    <property type="project" value="UniProtKB-KW"/>
</dbReference>
<dbReference type="NCBIfam" id="NF047422">
    <property type="entry name" value="YfmF_fam"/>
    <property type="match status" value="1"/>
</dbReference>
<dbReference type="Pfam" id="PF05193">
    <property type="entry name" value="Peptidase_M16_C"/>
    <property type="match status" value="1"/>
</dbReference>
<accession>E7FNJ2</accession>
<name>E7FNJ2_9LACO</name>
<evidence type="ECO:0000313" key="2">
    <source>
        <dbReference type="EMBL" id="EFZ35449.1"/>
    </source>
</evidence>
<dbReference type="PANTHER" id="PTHR11851">
    <property type="entry name" value="METALLOPROTEASE"/>
    <property type="match status" value="1"/>
</dbReference>
<reference evidence="2 3" key="1">
    <citation type="submission" date="2011-01" db="EMBL/GenBank/DDBJ databases">
        <authorList>
            <person name="Muzny D."/>
            <person name="Qin X."/>
            <person name="Buhay C."/>
            <person name="Dugan-Rocha S."/>
            <person name="Ding Y."/>
            <person name="Chen G."/>
            <person name="Hawes A."/>
            <person name="Holder M."/>
            <person name="Jhangiani S."/>
            <person name="Johnson A."/>
            <person name="Khan Z."/>
            <person name="Li Z."/>
            <person name="Liu W."/>
            <person name="Liu X."/>
            <person name="Perez L."/>
            <person name="Shen H."/>
            <person name="Wang Q."/>
            <person name="Watt J."/>
            <person name="Xi L."/>
            <person name="Xin Y."/>
            <person name="Zhou J."/>
            <person name="Deng J."/>
            <person name="Jiang H."/>
            <person name="Liu Y."/>
            <person name="Qu J."/>
            <person name="Song X.-Z."/>
            <person name="Zhang L."/>
            <person name="Villasana D."/>
            <person name="Johnson A."/>
            <person name="Liu J."/>
            <person name="Liyanage D."/>
            <person name="Lorensuhewa L."/>
            <person name="Robinson T."/>
            <person name="Song A."/>
            <person name="Song B.-B."/>
            <person name="Dinh H."/>
            <person name="Thornton R."/>
            <person name="Coyle M."/>
            <person name="Francisco L."/>
            <person name="Jackson L."/>
            <person name="Javaid M."/>
            <person name="Korchina V."/>
            <person name="Kovar C."/>
            <person name="Mata R."/>
            <person name="Mathew T."/>
            <person name="Ngo R."/>
            <person name="Nguyen L."/>
            <person name="Nguyen N."/>
            <person name="Okwuonu G."/>
            <person name="Ongeri F."/>
            <person name="Pham C."/>
            <person name="Simmons D."/>
            <person name="Wilczek-Boney K."/>
            <person name="Hale W."/>
            <person name="Jakkamsetti A."/>
            <person name="Pham P."/>
            <person name="Ruth R."/>
            <person name="San Lucas F."/>
            <person name="Warren J."/>
            <person name="Zhang J."/>
            <person name="Zhao Z."/>
            <person name="Zhou C."/>
            <person name="Zhu D."/>
            <person name="Lee S."/>
            <person name="Bess C."/>
            <person name="Blankenburg K."/>
            <person name="Forbes L."/>
            <person name="Fu Q."/>
            <person name="Gubbala S."/>
            <person name="Hirani K."/>
            <person name="Jayaseelan J.C."/>
            <person name="Lara F."/>
            <person name="Munidasa M."/>
            <person name="Palculict T."/>
            <person name="Patil S."/>
            <person name="Pu L.-L."/>
            <person name="Saada N."/>
            <person name="Tang L."/>
            <person name="Weissenberger G."/>
            <person name="Zhu Y."/>
            <person name="Hemphill L."/>
            <person name="Shang Y."/>
            <person name="Youmans B."/>
            <person name="Ayvaz T."/>
            <person name="Ross M."/>
            <person name="Santibanez J."/>
            <person name="Aqrawi P."/>
            <person name="Gross S."/>
            <person name="Joshi V."/>
            <person name="Fowler G."/>
            <person name="Nazareth L."/>
            <person name="Reid J."/>
            <person name="Worley K."/>
            <person name="Petrosino J."/>
            <person name="Highlander S."/>
            <person name="Gibbs R."/>
        </authorList>
    </citation>
    <scope>NUCLEOTIDE SEQUENCE [LARGE SCALE GENOMIC DNA]</scope>
    <source>
        <strain evidence="2 3">ATCC 25644</strain>
    </source>
</reference>
<dbReference type="PANTHER" id="PTHR11851:SF186">
    <property type="entry name" value="INACTIVE METALLOPROTEASE YMFF-RELATED"/>
    <property type="match status" value="1"/>
</dbReference>
<dbReference type="PATRIC" id="fig|525362.12.peg.860"/>
<gene>
    <name evidence="2" type="ORF">HMPREF0542_10469</name>
</gene>
<feature type="domain" description="Peptidase M16 C-terminal" evidence="1">
    <location>
        <begin position="180"/>
        <end position="355"/>
    </location>
</feature>
<organism evidence="2 3">
    <name type="scientific">Ligilactobacillus ruminis ATCC 25644</name>
    <dbReference type="NCBI Taxonomy" id="525362"/>
    <lineage>
        <taxon>Bacteria</taxon>
        <taxon>Bacillati</taxon>
        <taxon>Bacillota</taxon>
        <taxon>Bacilli</taxon>
        <taxon>Lactobacillales</taxon>
        <taxon>Lactobacillaceae</taxon>
        <taxon>Ligilactobacillus</taxon>
    </lineage>
</organism>
<dbReference type="EC" id="3.4.24.-" evidence="2"/>
<dbReference type="HOGENOM" id="CLU_052943_1_0_9"/>
<protein>
    <submittedName>
        <fullName evidence="2">Peptidase M16 inactive domain protein</fullName>
        <ecNumber evidence="2">3.4.24.-</ecNumber>
    </submittedName>
</protein>
<dbReference type="GO" id="GO:0046872">
    <property type="term" value="F:metal ion binding"/>
    <property type="evidence" value="ECO:0007669"/>
    <property type="project" value="InterPro"/>
</dbReference>
<comment type="caution">
    <text evidence="2">The sequence shown here is derived from an EMBL/GenBank/DDBJ whole genome shotgun (WGS) entry which is preliminary data.</text>
</comment>
<keyword evidence="2" id="KW-0378">Hydrolase</keyword>
<dbReference type="Gene3D" id="3.30.830.10">
    <property type="entry name" value="Metalloenzyme, LuxS/M16 peptidase-like"/>
    <property type="match status" value="2"/>
</dbReference>
<dbReference type="AlphaFoldDB" id="E7FNJ2"/>